<dbReference type="InterPro" id="IPR011701">
    <property type="entry name" value="MFS"/>
</dbReference>
<feature type="transmembrane region" description="Helical" evidence="6">
    <location>
        <begin position="77"/>
        <end position="95"/>
    </location>
</feature>
<dbReference type="SUPFAM" id="SSF103473">
    <property type="entry name" value="MFS general substrate transporter"/>
    <property type="match status" value="1"/>
</dbReference>
<feature type="transmembrane region" description="Helical" evidence="6">
    <location>
        <begin position="309"/>
        <end position="331"/>
    </location>
</feature>
<evidence type="ECO:0000256" key="4">
    <source>
        <dbReference type="ARBA" id="ARBA00023136"/>
    </source>
</evidence>
<feature type="transmembrane region" description="Helical" evidence="6">
    <location>
        <begin position="373"/>
        <end position="395"/>
    </location>
</feature>
<comment type="subcellular location">
    <subcellularLocation>
        <location evidence="1">Membrane</location>
        <topology evidence="1">Multi-pass membrane protein</topology>
    </subcellularLocation>
</comment>
<dbReference type="GO" id="GO:0022857">
    <property type="term" value="F:transmembrane transporter activity"/>
    <property type="evidence" value="ECO:0007669"/>
    <property type="project" value="InterPro"/>
</dbReference>
<feature type="transmembrane region" description="Helical" evidence="6">
    <location>
        <begin position="164"/>
        <end position="183"/>
    </location>
</feature>
<dbReference type="GO" id="GO:0005886">
    <property type="term" value="C:plasma membrane"/>
    <property type="evidence" value="ECO:0007669"/>
    <property type="project" value="TreeGrafter"/>
</dbReference>
<feature type="region of interest" description="Disordered" evidence="5">
    <location>
        <begin position="1"/>
        <end position="28"/>
    </location>
</feature>
<keyword evidence="9" id="KW-1185">Reference proteome</keyword>
<feature type="transmembrane region" description="Helical" evidence="6">
    <location>
        <begin position="234"/>
        <end position="254"/>
    </location>
</feature>
<feature type="transmembrane region" description="Helical" evidence="6">
    <location>
        <begin position="39"/>
        <end position="65"/>
    </location>
</feature>
<dbReference type="OrthoDB" id="440553at2759"/>
<evidence type="ECO:0000313" key="9">
    <source>
        <dbReference type="Proteomes" id="UP000036947"/>
    </source>
</evidence>
<feature type="transmembrane region" description="Helical" evidence="6">
    <location>
        <begin position="107"/>
        <end position="126"/>
    </location>
</feature>
<evidence type="ECO:0000256" key="5">
    <source>
        <dbReference type="SAM" id="MobiDB-lite"/>
    </source>
</evidence>
<dbReference type="InterPro" id="IPR036259">
    <property type="entry name" value="MFS_trans_sf"/>
</dbReference>
<dbReference type="Pfam" id="PF07690">
    <property type="entry name" value="MFS_1"/>
    <property type="match status" value="1"/>
</dbReference>
<keyword evidence="2 6" id="KW-0812">Transmembrane</keyword>
<evidence type="ECO:0000259" key="7">
    <source>
        <dbReference type="PROSITE" id="PS50850"/>
    </source>
</evidence>
<reference evidence="8 9" key="1">
    <citation type="journal article" date="2015" name="BMC Genomics">
        <title>The genome of the truffle-parasite Tolypocladium ophioglossoides and the evolution of antifungal peptaibiotics.</title>
        <authorList>
            <person name="Quandt C.A."/>
            <person name="Bushley K.E."/>
            <person name="Spatafora J.W."/>
        </authorList>
    </citation>
    <scope>NUCLEOTIDE SEQUENCE [LARGE SCALE GENOMIC DNA]</scope>
    <source>
        <strain evidence="8 9">CBS 100239</strain>
    </source>
</reference>
<evidence type="ECO:0000256" key="2">
    <source>
        <dbReference type="ARBA" id="ARBA00022692"/>
    </source>
</evidence>
<accession>A0A0L0NBK9</accession>
<dbReference type="AlphaFoldDB" id="A0A0L0NBK9"/>
<dbReference type="Gene3D" id="1.20.1250.20">
    <property type="entry name" value="MFS general substrate transporter like domains"/>
    <property type="match status" value="1"/>
</dbReference>
<keyword evidence="3 6" id="KW-1133">Transmembrane helix</keyword>
<feature type="domain" description="Major facilitator superfamily (MFS) profile" evidence="7">
    <location>
        <begin position="42"/>
        <end position="530"/>
    </location>
</feature>
<feature type="transmembrane region" description="Helical" evidence="6">
    <location>
        <begin position="407"/>
        <end position="428"/>
    </location>
</feature>
<evidence type="ECO:0000256" key="6">
    <source>
        <dbReference type="SAM" id="Phobius"/>
    </source>
</evidence>
<gene>
    <name evidence="8" type="ORF">TOPH_04195</name>
</gene>
<dbReference type="InterPro" id="IPR020846">
    <property type="entry name" value="MFS_dom"/>
</dbReference>
<comment type="caution">
    <text evidence="8">The sequence shown here is derived from an EMBL/GenBank/DDBJ whole genome shotgun (WGS) entry which is preliminary data.</text>
</comment>
<dbReference type="Proteomes" id="UP000036947">
    <property type="component" value="Unassembled WGS sequence"/>
</dbReference>
<dbReference type="PRINTS" id="PR01036">
    <property type="entry name" value="TCRTETB"/>
</dbReference>
<feature type="transmembrane region" description="Helical" evidence="6">
    <location>
        <begin position="138"/>
        <end position="157"/>
    </location>
</feature>
<sequence>MEKSEAPGVRPHNGPSTSIDSPSTSNRVVRGTTVPPWRFWLLSVGVCLGLFLSMVDSSIVATSLYTIGAEFRSMDSVNWVALSYTLAYLGCAVTFARLSDVIGRRNAFVTAYVVFFAFSLACGFSQDLPQLTAFRALQGIGGSGLYSLSMIILFELCPAELRQYIGSIVGLVIAGSGVLGPVLGGVLTHYVSWRWVFWINGPIGFISLSIFLITWPKAEQLPPAQRRSWKEFDYIGSALVVAASVLVVFAFQNAGEASHNVWGNAVFIAPLVAGAIGWAALVVWEHIAETRFAGRFSPAFPISLFRNRAYAAGAASTLFLGYPYLLLIYSFPLRAQVVSGKSALVAGIMLLPMLGASAVGSAVSGKVNAKRNFLCETLAVGACLMTLGCGLLTSVSDAGDDAKALGFLSFAGLGFGLSVAAATILVTAESPIRDHAPAQGILAQLRVLGGSLGISTSTVFVHTEANRYLAGVLTAHERMTLGREGTNLSTEQWEAVHVAYSGAFRKGMVAAAAVSGAAILLTLGGYRRGRRGVEEQQRALMLADGPNTAPQSSMMERDSGERV</sequence>
<feature type="transmembrane region" description="Helical" evidence="6">
    <location>
        <begin position="343"/>
        <end position="361"/>
    </location>
</feature>
<organism evidence="8 9">
    <name type="scientific">Tolypocladium ophioglossoides (strain CBS 100239)</name>
    <name type="common">Snaketongue truffleclub</name>
    <name type="synonym">Elaphocordyceps ophioglossoides</name>
    <dbReference type="NCBI Taxonomy" id="1163406"/>
    <lineage>
        <taxon>Eukaryota</taxon>
        <taxon>Fungi</taxon>
        <taxon>Dikarya</taxon>
        <taxon>Ascomycota</taxon>
        <taxon>Pezizomycotina</taxon>
        <taxon>Sordariomycetes</taxon>
        <taxon>Hypocreomycetidae</taxon>
        <taxon>Hypocreales</taxon>
        <taxon>Ophiocordycipitaceae</taxon>
        <taxon>Tolypocladium</taxon>
    </lineage>
</organism>
<dbReference type="EMBL" id="LFRF01000009">
    <property type="protein sequence ID" value="KND91394.1"/>
    <property type="molecule type" value="Genomic_DNA"/>
</dbReference>
<name>A0A0L0NBK9_TOLOC</name>
<dbReference type="PANTHER" id="PTHR23501:SF43">
    <property type="entry name" value="MULTIDRUG TRANSPORTER, PUTATIVE (AFU_ORTHOLOGUE AFUA_6G03040)-RELATED"/>
    <property type="match status" value="1"/>
</dbReference>
<feature type="region of interest" description="Disordered" evidence="5">
    <location>
        <begin position="540"/>
        <end position="563"/>
    </location>
</feature>
<keyword evidence="4 6" id="KW-0472">Membrane</keyword>
<evidence type="ECO:0000256" key="1">
    <source>
        <dbReference type="ARBA" id="ARBA00004141"/>
    </source>
</evidence>
<feature type="transmembrane region" description="Helical" evidence="6">
    <location>
        <begin position="266"/>
        <end position="288"/>
    </location>
</feature>
<feature type="transmembrane region" description="Helical" evidence="6">
    <location>
        <begin position="195"/>
        <end position="213"/>
    </location>
</feature>
<feature type="compositionally biased region" description="Polar residues" evidence="5">
    <location>
        <begin position="14"/>
        <end position="27"/>
    </location>
</feature>
<evidence type="ECO:0000256" key="3">
    <source>
        <dbReference type="ARBA" id="ARBA00022989"/>
    </source>
</evidence>
<proteinExistence type="predicted"/>
<dbReference type="PANTHER" id="PTHR23501">
    <property type="entry name" value="MAJOR FACILITATOR SUPERFAMILY"/>
    <property type="match status" value="1"/>
</dbReference>
<dbReference type="PROSITE" id="PS50850">
    <property type="entry name" value="MFS"/>
    <property type="match status" value="1"/>
</dbReference>
<protein>
    <submittedName>
        <fullName evidence="8">Multidrug resistance protein 3</fullName>
    </submittedName>
</protein>
<evidence type="ECO:0000313" key="8">
    <source>
        <dbReference type="EMBL" id="KND91394.1"/>
    </source>
</evidence>